<gene>
    <name evidence="3" type="ORF">BHS09_02515</name>
</gene>
<proteinExistence type="predicted"/>
<keyword evidence="2" id="KW-0732">Signal</keyword>
<feature type="signal peptide" evidence="2">
    <location>
        <begin position="1"/>
        <end position="23"/>
    </location>
</feature>
<evidence type="ECO:0000313" key="3">
    <source>
        <dbReference type="EMBL" id="QDE65961.1"/>
    </source>
</evidence>
<protein>
    <recommendedName>
        <fullName evidence="5">Flagellar motor protein MotB</fullName>
    </recommendedName>
</protein>
<evidence type="ECO:0000313" key="4">
    <source>
        <dbReference type="Proteomes" id="UP000320179"/>
    </source>
</evidence>
<evidence type="ECO:0000256" key="2">
    <source>
        <dbReference type="SAM" id="SignalP"/>
    </source>
</evidence>
<feature type="region of interest" description="Disordered" evidence="1">
    <location>
        <begin position="130"/>
        <end position="179"/>
    </location>
</feature>
<dbReference type="AlphaFoldDB" id="A0AAF1D839"/>
<sequence length="342" mass="35788">MRPRVLMTPPLFLGVVLPLLATASPAPSSARWGLHWNAPSECIQAAPLARAVEARLGRSVFGALPDVLIHGVLEPASSSGWSARLTLVDARGTVLGSRDIDSATPACADIERRLVLVLALMIDPEALRPREPAPVPSGVVPPAEEAPPLPEAPDTTVEEDVPVEESSPPTRAAPWPGRSTVSVSALTTTGFSDGLAWGGRFGWRGAGRVTWLVGLSVVPWARSELEDGRVDLMLATPEVGLCPLVVGGSRWEVSTCAAAAFSFVMADSKGPAVDEVDLLIRGDAVARAQLELRLGSATALHVGGGAAVGWLRPTLPMTSAWEGRLGAPLRAFVELGLSFRGP</sequence>
<dbReference type="EMBL" id="CP017174">
    <property type="protein sequence ID" value="QDE65961.1"/>
    <property type="molecule type" value="Genomic_DNA"/>
</dbReference>
<name>A0AAF1D839_MYXXA</name>
<reference evidence="3 4" key="1">
    <citation type="journal article" date="2019" name="Science">
        <title>Social genes are selection hotspots in kin groups of a soil microbe.</title>
        <authorList>
            <person name="Wielgoss S."/>
            <person name="Wolfensberger R."/>
            <person name="Sun L."/>
            <person name="Fiegna F."/>
            <person name="Velicer G.J."/>
        </authorList>
    </citation>
    <scope>NUCLEOTIDE SEQUENCE [LARGE SCALE GENOMIC DNA]</scope>
    <source>
        <strain evidence="3 4">MC3.5.9c15</strain>
    </source>
</reference>
<evidence type="ECO:0008006" key="5">
    <source>
        <dbReference type="Google" id="ProtNLM"/>
    </source>
</evidence>
<feature type="chain" id="PRO_5042193289" description="Flagellar motor protein MotB" evidence="2">
    <location>
        <begin position="24"/>
        <end position="342"/>
    </location>
</feature>
<dbReference type="Proteomes" id="UP000320179">
    <property type="component" value="Chromosome"/>
</dbReference>
<evidence type="ECO:0000256" key="1">
    <source>
        <dbReference type="SAM" id="MobiDB-lite"/>
    </source>
</evidence>
<organism evidence="3 4">
    <name type="scientific">Myxococcus xanthus</name>
    <dbReference type="NCBI Taxonomy" id="34"/>
    <lineage>
        <taxon>Bacteria</taxon>
        <taxon>Pseudomonadati</taxon>
        <taxon>Myxococcota</taxon>
        <taxon>Myxococcia</taxon>
        <taxon>Myxococcales</taxon>
        <taxon>Cystobacterineae</taxon>
        <taxon>Myxococcaceae</taxon>
        <taxon>Myxococcus</taxon>
    </lineage>
</organism>
<accession>A0AAF1D839</accession>